<dbReference type="RefSeq" id="WP_266122561.1">
    <property type="nucleotide sequence ID" value="NZ_JAJHNU010000001.1"/>
</dbReference>
<reference evidence="1" key="1">
    <citation type="submission" date="2021-11" db="EMBL/GenBank/DDBJ databases">
        <title>Draft genome sequence of Alcaligenes endophyticus type strain CCUG 75668T.</title>
        <authorList>
            <person name="Salva-Serra F."/>
            <person name="Duran R.E."/>
            <person name="Seeger M."/>
            <person name="Moore E.R.B."/>
            <person name="Jaen-Luchoro D."/>
        </authorList>
    </citation>
    <scope>NUCLEOTIDE SEQUENCE</scope>
    <source>
        <strain evidence="1">CCUG 75668</strain>
    </source>
</reference>
<keyword evidence="2" id="KW-1185">Reference proteome</keyword>
<evidence type="ECO:0000313" key="2">
    <source>
        <dbReference type="Proteomes" id="UP001168613"/>
    </source>
</evidence>
<organism evidence="1 2">
    <name type="scientific">Alcaligenes endophyticus</name>
    <dbReference type="NCBI Taxonomy" id="1929088"/>
    <lineage>
        <taxon>Bacteria</taxon>
        <taxon>Pseudomonadati</taxon>
        <taxon>Pseudomonadota</taxon>
        <taxon>Betaproteobacteria</taxon>
        <taxon>Burkholderiales</taxon>
        <taxon>Alcaligenaceae</taxon>
        <taxon>Alcaligenes</taxon>
    </lineage>
</organism>
<dbReference type="Proteomes" id="UP001168613">
    <property type="component" value="Unassembled WGS sequence"/>
</dbReference>
<evidence type="ECO:0000313" key="1">
    <source>
        <dbReference type="EMBL" id="MDN4120103.1"/>
    </source>
</evidence>
<dbReference type="EMBL" id="JAJHNU010000001">
    <property type="protein sequence ID" value="MDN4120103.1"/>
    <property type="molecule type" value="Genomic_DNA"/>
</dbReference>
<proteinExistence type="predicted"/>
<comment type="caution">
    <text evidence="1">The sequence shown here is derived from an EMBL/GenBank/DDBJ whole genome shotgun (WGS) entry which is preliminary data.</text>
</comment>
<sequence>MKNKSAWIITLGADEQPARAIASQLTPYGLHPKGQRWSVEDKAWIGSAQEAAKANAAVIILTGEVDTLANPVIRRQLALFRLALQTLRQSVVNGFIFGAVPSSDNEVTSVLGDWLAITDTQWPAKIVARAYAPIAPAWPVRLGLHAHERLGIWLETHPAPGQTVSGAMLGVCGNNAVPDFHAVGSAGALPEKSVNEFELKGLKFQVREHSFDAWALQNTLAPDQSYYVRLEGEPDVLAIGALPNGNVSDVNLIHLG</sequence>
<name>A0ABT8EFP1_9BURK</name>
<gene>
    <name evidence="1" type="ORF">LMS43_02250</name>
</gene>
<protein>
    <submittedName>
        <fullName evidence="1">Uncharacterized protein</fullName>
    </submittedName>
</protein>
<accession>A0ABT8EFP1</accession>